<sequence length="442" mass="44602">MPGPVLLCAAATRLGAATIAAALDLGLLPTAPRRILLTSEPPGPAIAARFTDVLDWDAEFAPLRPLGWAPRPQDLPVLERWLTEHWSLPGAAPAGPACSGPESAGSAPGGPLHPGAADTGPALAGSGLAGGVHLVVDTPAALPTLGAILAGARITVCAAGLDAYGPTEVRPPDGVGSRIVRLLHLDLVPGLSPLLLREYGLASTPVPAAPLRELLGPPGTPAEGALLLPEDLAARGVLPAAAEQVVLAGAVRAVAARGIGLLRCAGEAVPGAVLREARRLRLTVETVADPWSVRPVLAVGHSSATLTALARVGGVTVAAAGARRLVPTSERVPATLTHLTVPLLTRGGRLIPPPGRGARTGPALQPLLDALAYTLRPGQLPDLRPAAVAHLTGADAAHGYFPASGLAALGLPAPATAQRLRRVLHLGAHPRHVRPVGDQPGP</sequence>
<reference evidence="2 3" key="1">
    <citation type="submission" date="2018-11" db="EMBL/GenBank/DDBJ databases">
        <title>Sequencing the genomes of 1000 actinobacteria strains.</title>
        <authorList>
            <person name="Klenk H.-P."/>
        </authorList>
    </citation>
    <scope>NUCLEOTIDE SEQUENCE [LARGE SCALE GENOMIC DNA]</scope>
    <source>
        <strain evidence="2 3">DSM 44254</strain>
    </source>
</reference>
<dbReference type="AlphaFoldDB" id="A0A3N1D938"/>
<dbReference type="Proteomes" id="UP000272400">
    <property type="component" value="Unassembled WGS sequence"/>
</dbReference>
<feature type="compositionally biased region" description="Low complexity" evidence="1">
    <location>
        <begin position="92"/>
        <end position="110"/>
    </location>
</feature>
<evidence type="ECO:0000313" key="2">
    <source>
        <dbReference type="EMBL" id="ROO90054.1"/>
    </source>
</evidence>
<dbReference type="OrthoDB" id="3723482at2"/>
<evidence type="ECO:0000313" key="3">
    <source>
        <dbReference type="Proteomes" id="UP000272400"/>
    </source>
</evidence>
<comment type="caution">
    <text evidence="2">The sequence shown here is derived from an EMBL/GenBank/DDBJ whole genome shotgun (WGS) entry which is preliminary data.</text>
</comment>
<gene>
    <name evidence="2" type="ORF">EDD29_7767</name>
</gene>
<keyword evidence="3" id="KW-1185">Reference proteome</keyword>
<protein>
    <submittedName>
        <fullName evidence="2">Uncharacterized protein</fullName>
    </submittedName>
</protein>
<organism evidence="2 3">
    <name type="scientific">Actinocorallia herbida</name>
    <dbReference type="NCBI Taxonomy" id="58109"/>
    <lineage>
        <taxon>Bacteria</taxon>
        <taxon>Bacillati</taxon>
        <taxon>Actinomycetota</taxon>
        <taxon>Actinomycetes</taxon>
        <taxon>Streptosporangiales</taxon>
        <taxon>Thermomonosporaceae</taxon>
        <taxon>Actinocorallia</taxon>
    </lineage>
</organism>
<proteinExistence type="predicted"/>
<dbReference type="EMBL" id="RJKE01000001">
    <property type="protein sequence ID" value="ROO90054.1"/>
    <property type="molecule type" value="Genomic_DNA"/>
</dbReference>
<evidence type="ECO:0000256" key="1">
    <source>
        <dbReference type="SAM" id="MobiDB-lite"/>
    </source>
</evidence>
<dbReference type="RefSeq" id="WP_148086237.1">
    <property type="nucleotide sequence ID" value="NZ_RJKE01000001.1"/>
</dbReference>
<accession>A0A3N1D938</accession>
<feature type="region of interest" description="Disordered" evidence="1">
    <location>
        <begin position="92"/>
        <end position="119"/>
    </location>
</feature>
<name>A0A3N1D938_9ACTN</name>